<feature type="transmembrane region" description="Helical" evidence="6">
    <location>
        <begin position="44"/>
        <end position="69"/>
    </location>
</feature>
<evidence type="ECO:0000313" key="8">
    <source>
        <dbReference type="Proteomes" id="UP000053875"/>
    </source>
</evidence>
<feature type="transmembrane region" description="Helical" evidence="6">
    <location>
        <begin position="81"/>
        <end position="101"/>
    </location>
</feature>
<dbReference type="Proteomes" id="UP000053875">
    <property type="component" value="Unassembled WGS sequence"/>
</dbReference>
<dbReference type="Gene3D" id="1.10.1450.10">
    <property type="entry name" value="Tetraspanin"/>
    <property type="match status" value="1"/>
</dbReference>
<evidence type="ECO:0000256" key="6">
    <source>
        <dbReference type="RuleBase" id="RU361218"/>
    </source>
</evidence>
<dbReference type="PANTHER" id="PTHR19282:SF544">
    <property type="entry name" value="TETRASPANIN"/>
    <property type="match status" value="1"/>
</dbReference>
<feature type="non-terminal residue" evidence="7">
    <location>
        <position position="1"/>
    </location>
</feature>
<dbReference type="GO" id="GO:0005886">
    <property type="term" value="C:plasma membrane"/>
    <property type="evidence" value="ECO:0007669"/>
    <property type="project" value="TreeGrafter"/>
</dbReference>
<evidence type="ECO:0000256" key="3">
    <source>
        <dbReference type="ARBA" id="ARBA00022692"/>
    </source>
</evidence>
<evidence type="ECO:0000256" key="2">
    <source>
        <dbReference type="ARBA" id="ARBA00006840"/>
    </source>
</evidence>
<accession>A0A093G9W5</accession>
<evidence type="ECO:0000256" key="5">
    <source>
        <dbReference type="ARBA" id="ARBA00023136"/>
    </source>
</evidence>
<keyword evidence="8" id="KW-1185">Reference proteome</keyword>
<reference evidence="7 8" key="1">
    <citation type="submission" date="2014-04" db="EMBL/GenBank/DDBJ databases">
        <title>Genome evolution of avian class.</title>
        <authorList>
            <person name="Zhang G."/>
            <person name="Li C."/>
        </authorList>
    </citation>
    <scope>NUCLEOTIDE SEQUENCE [LARGE SCALE GENOMIC DNA]</scope>
    <source>
        <strain evidence="7">BGI_N307</strain>
    </source>
</reference>
<dbReference type="InterPro" id="IPR018499">
    <property type="entry name" value="Tetraspanin/Peripherin"/>
</dbReference>
<feature type="transmembrane region" description="Helical" evidence="6">
    <location>
        <begin position="207"/>
        <end position="232"/>
    </location>
</feature>
<dbReference type="InterPro" id="IPR000301">
    <property type="entry name" value="Tetraspanin_animals"/>
</dbReference>
<dbReference type="Pfam" id="PF00335">
    <property type="entry name" value="Tetraspanin"/>
    <property type="match status" value="1"/>
</dbReference>
<proteinExistence type="inferred from homology"/>
<dbReference type="STRING" id="118200.A0A093G9W5"/>
<protein>
    <recommendedName>
        <fullName evidence="6">Tetraspanin</fullName>
    </recommendedName>
</protein>
<comment type="subcellular location">
    <subcellularLocation>
        <location evidence="1 6">Membrane</location>
        <topology evidence="1 6">Multi-pass membrane protein</topology>
    </subcellularLocation>
</comment>
<dbReference type="EMBL" id="KL215651">
    <property type="protein sequence ID" value="KFV65948.1"/>
    <property type="molecule type" value="Genomic_DNA"/>
</dbReference>
<keyword evidence="3 6" id="KW-0812">Transmembrane</keyword>
<feature type="transmembrane region" description="Helical" evidence="6">
    <location>
        <begin position="12"/>
        <end position="32"/>
    </location>
</feature>
<dbReference type="InterPro" id="IPR008952">
    <property type="entry name" value="Tetraspanin_EC2_sf"/>
</dbReference>
<evidence type="ECO:0000313" key="7">
    <source>
        <dbReference type="EMBL" id="KFV65948.1"/>
    </source>
</evidence>
<dbReference type="PANTHER" id="PTHR19282">
    <property type="entry name" value="TETRASPANIN"/>
    <property type="match status" value="1"/>
</dbReference>
<evidence type="ECO:0000256" key="4">
    <source>
        <dbReference type="ARBA" id="ARBA00022989"/>
    </source>
</evidence>
<dbReference type="AlphaFoldDB" id="A0A093G9W5"/>
<organism evidence="7 8">
    <name type="scientific">Dryobates pubescens</name>
    <name type="common">Downy woodpecker</name>
    <name type="synonym">Picoides pubescens</name>
    <dbReference type="NCBI Taxonomy" id="118200"/>
    <lineage>
        <taxon>Eukaryota</taxon>
        <taxon>Metazoa</taxon>
        <taxon>Chordata</taxon>
        <taxon>Craniata</taxon>
        <taxon>Vertebrata</taxon>
        <taxon>Euteleostomi</taxon>
        <taxon>Archelosauria</taxon>
        <taxon>Archosauria</taxon>
        <taxon>Dinosauria</taxon>
        <taxon>Saurischia</taxon>
        <taxon>Theropoda</taxon>
        <taxon>Coelurosauria</taxon>
        <taxon>Aves</taxon>
        <taxon>Neognathae</taxon>
        <taxon>Neoaves</taxon>
        <taxon>Telluraves</taxon>
        <taxon>Coraciimorphae</taxon>
        <taxon>Piciformes</taxon>
        <taxon>Picidae</taxon>
        <taxon>Dryobates</taxon>
    </lineage>
</organism>
<keyword evidence="4 6" id="KW-1133">Transmembrane helix</keyword>
<name>A0A093G9W5_DRYPU</name>
<sequence length="244" mass="27369">RTLSQYLLKFLGYILWCSAAALGLGGLSVILMCGNYKSLLQESFLSLSGWLAVAVAIFLLPTGLLAMSLSAKSTRYRQGTLMYLLLILLCLEVSSAVLARFHSLQASSELRSAMRYLVSQYNGTLSKDPSGRVMDKMQRRLRCCGVQNYTDWLKTTDSSWHLPGESHRVPKSCCKERSSGCTGDVSHLDLIFQEGCLKKLENWFQFLLLYVFWCCVILSVLGLLIIVINGLLMRHQAFSSFQLL</sequence>
<dbReference type="PIRSF" id="PIRSF002419">
    <property type="entry name" value="Tetraspanin"/>
    <property type="match status" value="1"/>
</dbReference>
<evidence type="ECO:0000256" key="1">
    <source>
        <dbReference type="ARBA" id="ARBA00004141"/>
    </source>
</evidence>
<gene>
    <name evidence="7" type="ORF">N307_10599</name>
</gene>
<comment type="similarity">
    <text evidence="2 6">Belongs to the tetraspanin (TM4SF) family.</text>
</comment>
<feature type="non-terminal residue" evidence="7">
    <location>
        <position position="244"/>
    </location>
</feature>
<keyword evidence="5 6" id="KW-0472">Membrane</keyword>
<dbReference type="SUPFAM" id="SSF48652">
    <property type="entry name" value="Tetraspanin"/>
    <property type="match status" value="1"/>
</dbReference>